<sequence>MVPTRRHLLIGALGASAALLPGCATTGLRGGAQEALQRLLEISTGRAVERFATDPATRLAIPTELAGSGREGAVLSALLRSRPVQEQVSLLVNRAAGEAADRAAPAIFDAIRRLTFADAIGIARGGPTSATDYLQRSIGTGIVDAMLPGVADVLGSFDGDGVLGPVLGAATGVNVVAIQRTVAVQASRALFGAIGREEAAIRRDPRSARDGLVEALLTGQL</sequence>
<gene>
    <name evidence="1" type="ORF">HBH26_08390</name>
</gene>
<dbReference type="Pfam" id="PF13852">
    <property type="entry name" value="DUF4197"/>
    <property type="match status" value="1"/>
</dbReference>
<reference evidence="1 2" key="1">
    <citation type="submission" date="2020-03" db="EMBL/GenBank/DDBJ databases">
        <authorList>
            <person name="Wang L."/>
            <person name="He N."/>
            <person name="Li Y."/>
            <person name="Fang Y."/>
            <person name="Zhang F."/>
        </authorList>
    </citation>
    <scope>NUCLEOTIDE SEQUENCE [LARGE SCALE GENOMIC DNA]</scope>
    <source>
        <strain evidence="1 2">36D10-4-7</strain>
    </source>
</reference>
<evidence type="ECO:0000313" key="1">
    <source>
        <dbReference type="EMBL" id="NJR78602.1"/>
    </source>
</evidence>
<evidence type="ECO:0000313" key="2">
    <source>
        <dbReference type="Proteomes" id="UP000732399"/>
    </source>
</evidence>
<proteinExistence type="predicted"/>
<dbReference type="RefSeq" id="WP_168134137.1">
    <property type="nucleotide sequence ID" value="NZ_JAAVJH010000004.1"/>
</dbReference>
<organism evidence="1 2">
    <name type="scientific">Sphingomonas corticis</name>
    <dbReference type="NCBI Taxonomy" id="2722791"/>
    <lineage>
        <taxon>Bacteria</taxon>
        <taxon>Pseudomonadati</taxon>
        <taxon>Pseudomonadota</taxon>
        <taxon>Alphaproteobacteria</taxon>
        <taxon>Sphingomonadales</taxon>
        <taxon>Sphingomonadaceae</taxon>
        <taxon>Sphingomonas</taxon>
    </lineage>
</organism>
<accession>A0ABX1CS54</accession>
<dbReference type="EMBL" id="JAAVJH010000004">
    <property type="protein sequence ID" value="NJR78602.1"/>
    <property type="molecule type" value="Genomic_DNA"/>
</dbReference>
<dbReference type="Proteomes" id="UP000732399">
    <property type="component" value="Unassembled WGS sequence"/>
</dbReference>
<keyword evidence="2" id="KW-1185">Reference proteome</keyword>
<protein>
    <submittedName>
        <fullName evidence="1">DUF4197 domain-containing protein</fullName>
    </submittedName>
</protein>
<dbReference type="InterPro" id="IPR006311">
    <property type="entry name" value="TAT_signal"/>
</dbReference>
<dbReference type="InterPro" id="IPR025245">
    <property type="entry name" value="DUF4197"/>
</dbReference>
<name>A0ABX1CS54_9SPHN</name>
<dbReference type="PROSITE" id="PS51318">
    <property type="entry name" value="TAT"/>
    <property type="match status" value="1"/>
</dbReference>
<comment type="caution">
    <text evidence="1">The sequence shown here is derived from an EMBL/GenBank/DDBJ whole genome shotgun (WGS) entry which is preliminary data.</text>
</comment>